<protein>
    <submittedName>
        <fullName evidence="2">F-box/WD-repeat protein pof1</fullName>
    </submittedName>
</protein>
<dbReference type="EMBL" id="GAIX01011139">
    <property type="protein sequence ID" value="JAA81421.1"/>
    <property type="molecule type" value="Transcribed_RNA"/>
</dbReference>
<reference evidence="2" key="1">
    <citation type="journal article" date="2013" name="BMC Genomics">
        <title>Unscrambling butterfly oogenesis.</title>
        <authorList>
            <person name="Carter J.M."/>
            <person name="Baker S.C."/>
            <person name="Pink R."/>
            <person name="Carter D.R."/>
            <person name="Collins A."/>
            <person name="Tomlin J."/>
            <person name="Gibbs M."/>
            <person name="Breuker C.J."/>
        </authorList>
    </citation>
    <scope>NUCLEOTIDE SEQUENCE</scope>
    <source>
        <tissue evidence="2">Ovary</tissue>
    </source>
</reference>
<feature type="region of interest" description="Disordered" evidence="1">
    <location>
        <begin position="1"/>
        <end position="30"/>
    </location>
</feature>
<evidence type="ECO:0000313" key="2">
    <source>
        <dbReference type="EMBL" id="JAA81421.1"/>
    </source>
</evidence>
<sequence length="78" mass="8682">GQLAQPVQDNRPRRRSGAEKALRHAAPNGTGPLVFLPADVVPARRVRGERLRGLGRVLLRHRGRPTASRRQQAPRPRV</sequence>
<organism evidence="2">
    <name type="scientific">Pararge aegeria</name>
    <name type="common">speckled wood butterfly</name>
    <dbReference type="NCBI Taxonomy" id="116150"/>
    <lineage>
        <taxon>Eukaryota</taxon>
        <taxon>Metazoa</taxon>
        <taxon>Ecdysozoa</taxon>
        <taxon>Arthropoda</taxon>
        <taxon>Hexapoda</taxon>
        <taxon>Insecta</taxon>
        <taxon>Pterygota</taxon>
        <taxon>Neoptera</taxon>
        <taxon>Endopterygota</taxon>
        <taxon>Lepidoptera</taxon>
        <taxon>Glossata</taxon>
        <taxon>Ditrysia</taxon>
        <taxon>Papilionoidea</taxon>
        <taxon>Nymphalidae</taxon>
        <taxon>Satyrinae</taxon>
        <taxon>Satyrini</taxon>
        <taxon>Parargina</taxon>
        <taxon>Pararge</taxon>
    </lineage>
</organism>
<accession>S4NRP3</accession>
<feature type="non-terminal residue" evidence="2">
    <location>
        <position position="1"/>
    </location>
</feature>
<proteinExistence type="predicted"/>
<evidence type="ECO:0000256" key="1">
    <source>
        <dbReference type="SAM" id="MobiDB-lite"/>
    </source>
</evidence>
<feature type="non-terminal residue" evidence="2">
    <location>
        <position position="78"/>
    </location>
</feature>
<reference evidence="2" key="2">
    <citation type="submission" date="2013-05" db="EMBL/GenBank/DDBJ databases">
        <authorList>
            <person name="Carter J.-M."/>
            <person name="Baker S.C."/>
            <person name="Pink R."/>
            <person name="Carter D.R.F."/>
            <person name="Collins A."/>
            <person name="Tomlin J."/>
            <person name="Gibbs M."/>
            <person name="Breuker C.J."/>
        </authorList>
    </citation>
    <scope>NUCLEOTIDE SEQUENCE</scope>
    <source>
        <tissue evidence="2">Ovary</tissue>
    </source>
</reference>
<dbReference type="AlphaFoldDB" id="S4NRP3"/>
<name>S4NRP3_9NEOP</name>